<sequence length="536" mass="57874">MSHVTVFNASAKSVRIPTTPTKYLTEVRDEACQKLGMSKDIYTLKYNNKPISLSQQIRLANLAQGARLELVQASRSPTVITVALQLPDQRLTKKLPNNISLWEILRQFESQPGHNFNFTQRGVPEMSSNGASGAGRLNYEMPVITVLPDHKKYATFGELQKTLSQLGFDSGSALLKLSYQNSGTPLEEAMTQITQYFKSSEPAATSGAHAQTASQTASVPNPDARIEDSTATVAGQTTRLNEPDPSSLDVDMDRDNEPSEDAASAPAEPSAETSNAVSTTEAVPSTTTSSPPPPSSTNSRNIQVFAAPTSTTPQAARQSYNEADYVPTVEHAKSHQASLNSRTRNTRLLSDKELADLAQERTQKQTQTQEKGGKIRLRFPDGALVESTITKLDTAATVYDIATSVLDPNLASQPFQLLRRDPDNPVRLAALPRDPKTRLFADAGLGNSEMLTFRWDEAASPQARGTRNVLSAEWQRKAAVLKVEDPVAAPAPAAASGGKGAAGADAKGKRKTEMSSEEKENKLKNILKGGIFGKKK</sequence>
<dbReference type="GO" id="GO:0006886">
    <property type="term" value="P:intracellular protein transport"/>
    <property type="evidence" value="ECO:0007669"/>
    <property type="project" value="TreeGrafter"/>
</dbReference>
<evidence type="ECO:0000259" key="2">
    <source>
        <dbReference type="PROSITE" id="PS50033"/>
    </source>
</evidence>
<comment type="caution">
    <text evidence="3">The sequence shown here is derived from an EMBL/GenBank/DDBJ whole genome shotgun (WGS) entry which is preliminary data.</text>
</comment>
<dbReference type="InterPro" id="IPR001012">
    <property type="entry name" value="UBX_dom"/>
</dbReference>
<dbReference type="Pfam" id="PF11470">
    <property type="entry name" value="TUG-UBL1"/>
    <property type="match status" value="1"/>
</dbReference>
<proteinExistence type="predicted"/>
<dbReference type="OrthoDB" id="440781at2759"/>
<feature type="domain" description="UBX" evidence="2">
    <location>
        <begin position="374"/>
        <end position="453"/>
    </location>
</feature>
<evidence type="ECO:0000313" key="4">
    <source>
        <dbReference type="Proteomes" id="UP001152607"/>
    </source>
</evidence>
<accession>A0A9W4XZ62</accession>
<organism evidence="3 4">
    <name type="scientific">Periconia digitata</name>
    <dbReference type="NCBI Taxonomy" id="1303443"/>
    <lineage>
        <taxon>Eukaryota</taxon>
        <taxon>Fungi</taxon>
        <taxon>Dikarya</taxon>
        <taxon>Ascomycota</taxon>
        <taxon>Pezizomycotina</taxon>
        <taxon>Dothideomycetes</taxon>
        <taxon>Pleosporomycetidae</taxon>
        <taxon>Pleosporales</taxon>
        <taxon>Massarineae</taxon>
        <taxon>Periconiaceae</taxon>
        <taxon>Periconia</taxon>
    </lineage>
</organism>
<feature type="compositionally biased region" description="Polar residues" evidence="1">
    <location>
        <begin position="273"/>
        <end position="283"/>
    </location>
</feature>
<gene>
    <name evidence="3" type="ORF">PDIGIT_LOCUS14649</name>
</gene>
<dbReference type="Gene3D" id="3.10.20.90">
    <property type="entry name" value="Phosphatidylinositol 3-kinase Catalytic Subunit, Chain A, domain 1"/>
    <property type="match status" value="1"/>
</dbReference>
<feature type="compositionally biased region" description="Basic and acidic residues" evidence="1">
    <location>
        <begin position="511"/>
        <end position="522"/>
    </location>
</feature>
<dbReference type="AlphaFoldDB" id="A0A9W4XZ62"/>
<dbReference type="PANTHER" id="PTHR46467">
    <property type="entry name" value="TETHER CONTAINING UBX DOMAIN FOR GLUT4"/>
    <property type="match status" value="1"/>
</dbReference>
<dbReference type="Proteomes" id="UP001152607">
    <property type="component" value="Unassembled WGS sequence"/>
</dbReference>
<feature type="region of interest" description="Disordered" evidence="1">
    <location>
        <begin position="202"/>
        <end position="300"/>
    </location>
</feature>
<evidence type="ECO:0000256" key="1">
    <source>
        <dbReference type="SAM" id="MobiDB-lite"/>
    </source>
</evidence>
<dbReference type="GO" id="GO:0005634">
    <property type="term" value="C:nucleus"/>
    <property type="evidence" value="ECO:0007669"/>
    <property type="project" value="TreeGrafter"/>
</dbReference>
<dbReference type="GO" id="GO:0012506">
    <property type="term" value="C:vesicle membrane"/>
    <property type="evidence" value="ECO:0007669"/>
    <property type="project" value="TreeGrafter"/>
</dbReference>
<feature type="compositionally biased region" description="Polar residues" evidence="1">
    <location>
        <begin position="229"/>
        <end position="240"/>
    </location>
</feature>
<feature type="compositionally biased region" description="Polar residues" evidence="1">
    <location>
        <begin position="208"/>
        <end position="219"/>
    </location>
</feature>
<evidence type="ECO:0000313" key="3">
    <source>
        <dbReference type="EMBL" id="CAI6341452.1"/>
    </source>
</evidence>
<dbReference type="InterPro" id="IPR029071">
    <property type="entry name" value="Ubiquitin-like_domsf"/>
</dbReference>
<name>A0A9W4XZ62_9PLEO</name>
<feature type="compositionally biased region" description="Low complexity" evidence="1">
    <location>
        <begin position="261"/>
        <end position="272"/>
    </location>
</feature>
<dbReference type="PROSITE" id="PS50033">
    <property type="entry name" value="UBX"/>
    <property type="match status" value="1"/>
</dbReference>
<dbReference type="GO" id="GO:0005737">
    <property type="term" value="C:cytoplasm"/>
    <property type="evidence" value="ECO:0007669"/>
    <property type="project" value="TreeGrafter"/>
</dbReference>
<protein>
    <recommendedName>
        <fullName evidence="2">UBX domain-containing protein</fullName>
    </recommendedName>
</protein>
<dbReference type="PANTHER" id="PTHR46467:SF1">
    <property type="entry name" value="TETHER CONTAINING UBX DOMAIN FOR GLUT4"/>
    <property type="match status" value="1"/>
</dbReference>
<feature type="region of interest" description="Disordered" evidence="1">
    <location>
        <begin position="489"/>
        <end position="522"/>
    </location>
</feature>
<dbReference type="EMBL" id="CAOQHR010000012">
    <property type="protein sequence ID" value="CAI6341452.1"/>
    <property type="molecule type" value="Genomic_DNA"/>
</dbReference>
<dbReference type="CDD" id="cd16105">
    <property type="entry name" value="Ubl_ASPSCR1_like"/>
    <property type="match status" value="1"/>
</dbReference>
<dbReference type="CDD" id="cd17075">
    <property type="entry name" value="UBX1_UBXN9"/>
    <property type="match status" value="1"/>
</dbReference>
<reference evidence="3" key="1">
    <citation type="submission" date="2023-01" db="EMBL/GenBank/DDBJ databases">
        <authorList>
            <person name="Van Ghelder C."/>
            <person name="Rancurel C."/>
        </authorList>
    </citation>
    <scope>NUCLEOTIDE SEQUENCE</scope>
    <source>
        <strain evidence="3">CNCM I-4278</strain>
    </source>
</reference>
<dbReference type="SUPFAM" id="SSF54236">
    <property type="entry name" value="Ubiquitin-like"/>
    <property type="match status" value="2"/>
</dbReference>
<dbReference type="InterPro" id="IPR059238">
    <property type="entry name" value="UBX1_UBXN9"/>
</dbReference>
<dbReference type="CDD" id="cd01767">
    <property type="entry name" value="UBX"/>
    <property type="match status" value="1"/>
</dbReference>
<dbReference type="InterPro" id="IPR021569">
    <property type="entry name" value="TUG-UBL1"/>
</dbReference>
<keyword evidence="4" id="KW-1185">Reference proteome</keyword>